<comment type="subcellular location">
    <subcellularLocation>
        <location evidence="2">Membrane</location>
        <topology evidence="2">Single-pass membrane protein</topology>
    </subcellularLocation>
</comment>
<dbReference type="AlphaFoldDB" id="A0A835EZH4"/>
<evidence type="ECO:0000256" key="13">
    <source>
        <dbReference type="ARBA" id="ARBA00052251"/>
    </source>
</evidence>
<evidence type="ECO:0000256" key="10">
    <source>
        <dbReference type="ARBA" id="ARBA00023004"/>
    </source>
</evidence>
<comment type="caution">
    <text evidence="17">The sequence shown here is derived from an EMBL/GenBank/DDBJ whole genome shotgun (WGS) entry which is preliminary data.</text>
</comment>
<dbReference type="Proteomes" id="UP000636709">
    <property type="component" value="Unassembled WGS sequence"/>
</dbReference>
<evidence type="ECO:0000256" key="9">
    <source>
        <dbReference type="ARBA" id="ARBA00023002"/>
    </source>
</evidence>
<reference evidence="17" key="1">
    <citation type="submission" date="2020-07" db="EMBL/GenBank/DDBJ databases">
        <title>Genome sequence and genetic diversity analysis of an under-domesticated orphan crop, white fonio (Digitaria exilis).</title>
        <authorList>
            <person name="Bennetzen J.L."/>
            <person name="Chen S."/>
            <person name="Ma X."/>
            <person name="Wang X."/>
            <person name="Yssel A.E.J."/>
            <person name="Chaluvadi S.R."/>
            <person name="Johnson M."/>
            <person name="Gangashetty P."/>
            <person name="Hamidou F."/>
            <person name="Sanogo M.D."/>
            <person name="Zwaenepoel A."/>
            <person name="Wallace J."/>
            <person name="Van De Peer Y."/>
            <person name="Van Deynze A."/>
        </authorList>
    </citation>
    <scope>NUCLEOTIDE SEQUENCE</scope>
    <source>
        <tissue evidence="17">Leaves</tissue>
    </source>
</reference>
<gene>
    <name evidence="17" type="ORF">HU200_021687</name>
</gene>
<dbReference type="GO" id="GO:0016114">
    <property type="term" value="P:terpenoid biosynthetic process"/>
    <property type="evidence" value="ECO:0007669"/>
    <property type="project" value="UniProtKB-ARBA"/>
</dbReference>
<accession>A0A835EZH4</accession>
<dbReference type="SUPFAM" id="SSF48264">
    <property type="entry name" value="Cytochrome P450"/>
    <property type="match status" value="1"/>
</dbReference>
<dbReference type="GO" id="GO:0080027">
    <property type="term" value="P:response to herbivore"/>
    <property type="evidence" value="ECO:0007669"/>
    <property type="project" value="UniProtKB-ARBA"/>
</dbReference>
<dbReference type="PRINTS" id="PR00385">
    <property type="entry name" value="P450"/>
</dbReference>
<comment type="similarity">
    <text evidence="4 16">Belongs to the cytochrome P450 family.</text>
</comment>
<keyword evidence="18" id="KW-1185">Reference proteome</keyword>
<dbReference type="GO" id="GO:0004497">
    <property type="term" value="F:monooxygenase activity"/>
    <property type="evidence" value="ECO:0007669"/>
    <property type="project" value="UniProtKB-KW"/>
</dbReference>
<evidence type="ECO:0000256" key="1">
    <source>
        <dbReference type="ARBA" id="ARBA00001971"/>
    </source>
</evidence>
<dbReference type="FunFam" id="1.10.630.10:FF:000097">
    <property type="entry name" value="Cytochrome P-450 19"/>
    <property type="match status" value="1"/>
</dbReference>
<keyword evidence="7 15" id="KW-0479">Metal-binding</keyword>
<dbReference type="PRINTS" id="PR00463">
    <property type="entry name" value="EP450I"/>
</dbReference>
<dbReference type="InterPro" id="IPR002401">
    <property type="entry name" value="Cyt_P450_E_grp-I"/>
</dbReference>
<evidence type="ECO:0000256" key="8">
    <source>
        <dbReference type="ARBA" id="ARBA00022989"/>
    </source>
</evidence>
<evidence type="ECO:0000256" key="7">
    <source>
        <dbReference type="ARBA" id="ARBA00022723"/>
    </source>
</evidence>
<keyword evidence="6" id="KW-0812">Transmembrane</keyword>
<comment type="cofactor">
    <cofactor evidence="1 15">
        <name>heme</name>
        <dbReference type="ChEBI" id="CHEBI:30413"/>
    </cofactor>
</comment>
<evidence type="ECO:0000256" key="2">
    <source>
        <dbReference type="ARBA" id="ARBA00004167"/>
    </source>
</evidence>
<dbReference type="GO" id="GO:0020037">
    <property type="term" value="F:heme binding"/>
    <property type="evidence" value="ECO:0007669"/>
    <property type="project" value="InterPro"/>
</dbReference>
<dbReference type="InterPro" id="IPR036396">
    <property type="entry name" value="Cyt_P450_sf"/>
</dbReference>
<evidence type="ECO:0000256" key="15">
    <source>
        <dbReference type="PIRSR" id="PIRSR602401-1"/>
    </source>
</evidence>
<feature type="binding site" description="axial binding residue" evidence="15">
    <location>
        <position position="404"/>
    </location>
    <ligand>
        <name>heme</name>
        <dbReference type="ChEBI" id="CHEBI:30413"/>
    </ligand>
    <ligandPart>
        <name>Fe</name>
        <dbReference type="ChEBI" id="CHEBI:18248"/>
    </ligandPart>
</feature>
<sequence>MYLRLGSYHTVVASSAETARLVLKTHDLALADRPPTTAGELMSYGYRGIVHTPYGAYWRMARKLCATELFSPRRVASFERVRAQEMRALVRGVFVRCAGEGGGGAAVAVREHVAGATLRNILRMAVGEKWSGCYGSAEGEAFRRTLDEAFAVTGAVSNVGEWVPWLGWLDVQGCKRRMRRLHRLYDQFYEKIVDEHEEERRRRAGAGDEAGEFVASDLVDVLLQLAEEEEENSNKEPSSEEARLTRVGVKAFIQDIIAGGTESSAVTIEWAMSELLRHPDAMASATDELDRVVGHGRWVTEGDLPDLPYVDAVVKETLRLHPVGPVLVPHHAREDTVIAGGYVVPAGARVLVNAWAIARDPASWPDAPGEFRPERFMKVGTAADVDVRGAHFELLPFGAGRRICPAYDLAMKLVAAGVANLVQGFAWRLPDGVKPEDVSMEEHVGLSTCRLVPLVAVAEPRLPAHLYAATD</sequence>
<dbReference type="Pfam" id="PF00067">
    <property type="entry name" value="p450"/>
    <property type="match status" value="1"/>
</dbReference>
<evidence type="ECO:0000256" key="16">
    <source>
        <dbReference type="RuleBase" id="RU000461"/>
    </source>
</evidence>
<dbReference type="PANTHER" id="PTHR47944:SF3">
    <property type="entry name" value="TRIMETHYLTRIDECATETRAENE SYNTHASE"/>
    <property type="match status" value="1"/>
</dbReference>
<evidence type="ECO:0000256" key="6">
    <source>
        <dbReference type="ARBA" id="ARBA00022692"/>
    </source>
</evidence>
<evidence type="ECO:0000256" key="12">
    <source>
        <dbReference type="ARBA" id="ARBA00023136"/>
    </source>
</evidence>
<dbReference type="OrthoDB" id="1055148at2759"/>
<dbReference type="InterPro" id="IPR001128">
    <property type="entry name" value="Cyt_P450"/>
</dbReference>
<evidence type="ECO:0000256" key="5">
    <source>
        <dbReference type="ARBA" id="ARBA00022617"/>
    </source>
</evidence>
<name>A0A835EZH4_9POAL</name>
<evidence type="ECO:0000313" key="17">
    <source>
        <dbReference type="EMBL" id="KAF8723722.1"/>
    </source>
</evidence>
<dbReference type="EC" id="1.14.14.58" evidence="14"/>
<dbReference type="CDD" id="cd20618">
    <property type="entry name" value="CYP71_clan"/>
    <property type="match status" value="1"/>
</dbReference>
<keyword evidence="11 16" id="KW-0503">Monooxygenase</keyword>
<keyword evidence="12" id="KW-0472">Membrane</keyword>
<dbReference type="GO" id="GO:0016705">
    <property type="term" value="F:oxidoreductase activity, acting on paired donors, with incorporation or reduction of molecular oxygen"/>
    <property type="evidence" value="ECO:0007669"/>
    <property type="project" value="InterPro"/>
</dbReference>
<dbReference type="GO" id="GO:0016020">
    <property type="term" value="C:membrane"/>
    <property type="evidence" value="ECO:0007669"/>
    <property type="project" value="UniProtKB-SubCell"/>
</dbReference>
<evidence type="ECO:0000256" key="4">
    <source>
        <dbReference type="ARBA" id="ARBA00010617"/>
    </source>
</evidence>
<dbReference type="GO" id="GO:0005506">
    <property type="term" value="F:iron ion binding"/>
    <property type="evidence" value="ECO:0007669"/>
    <property type="project" value="InterPro"/>
</dbReference>
<keyword evidence="8" id="KW-1133">Transmembrane helix</keyword>
<dbReference type="PROSITE" id="PS00086">
    <property type="entry name" value="CYTOCHROME_P450"/>
    <property type="match status" value="1"/>
</dbReference>
<comment type="catalytic activity">
    <reaction evidence="13">
        <text>(6E,10E)-geranyllinalool + reduced [NADPH--hemoprotein reductase] + O2 = (3E,7E)-4,8,12-trimethyltrideca 1,3,7,11-tetraene + but-3-en-2-one + oxidized [NADPH--hemoprotein reductase] + 2 H2O + H(+)</text>
        <dbReference type="Rhea" id="RHEA:13545"/>
        <dbReference type="Rhea" id="RHEA-COMP:11964"/>
        <dbReference type="Rhea" id="RHEA-COMP:11965"/>
        <dbReference type="ChEBI" id="CHEBI:15377"/>
        <dbReference type="ChEBI" id="CHEBI:15378"/>
        <dbReference type="ChEBI" id="CHEBI:15379"/>
        <dbReference type="ChEBI" id="CHEBI:48058"/>
        <dbReference type="ChEBI" id="CHEBI:57618"/>
        <dbReference type="ChEBI" id="CHEBI:58210"/>
        <dbReference type="ChEBI" id="CHEBI:74299"/>
        <dbReference type="ChEBI" id="CHEBI:74322"/>
        <dbReference type="EC" id="1.14.14.58"/>
    </reaction>
    <physiologicalReaction direction="left-to-right" evidence="13">
        <dbReference type="Rhea" id="RHEA:13546"/>
    </physiologicalReaction>
</comment>
<protein>
    <recommendedName>
        <fullName evidence="14">trimethyltridecatetraene synthase</fullName>
        <ecNumber evidence="14">1.14.14.58</ecNumber>
    </recommendedName>
</protein>
<proteinExistence type="inferred from homology"/>
<dbReference type="Gene3D" id="1.10.630.10">
    <property type="entry name" value="Cytochrome P450"/>
    <property type="match status" value="1"/>
</dbReference>
<dbReference type="InterPro" id="IPR017972">
    <property type="entry name" value="Cyt_P450_CS"/>
</dbReference>
<keyword evidence="9 16" id="KW-0560">Oxidoreductase</keyword>
<dbReference type="EMBL" id="JACEFO010001666">
    <property type="protein sequence ID" value="KAF8723722.1"/>
    <property type="molecule type" value="Genomic_DNA"/>
</dbReference>
<dbReference type="GO" id="GO:0010333">
    <property type="term" value="F:terpene synthase activity"/>
    <property type="evidence" value="ECO:0007669"/>
    <property type="project" value="UniProtKB-ARBA"/>
</dbReference>
<organism evidence="17 18">
    <name type="scientific">Digitaria exilis</name>
    <dbReference type="NCBI Taxonomy" id="1010633"/>
    <lineage>
        <taxon>Eukaryota</taxon>
        <taxon>Viridiplantae</taxon>
        <taxon>Streptophyta</taxon>
        <taxon>Embryophyta</taxon>
        <taxon>Tracheophyta</taxon>
        <taxon>Spermatophyta</taxon>
        <taxon>Magnoliopsida</taxon>
        <taxon>Liliopsida</taxon>
        <taxon>Poales</taxon>
        <taxon>Poaceae</taxon>
        <taxon>PACMAD clade</taxon>
        <taxon>Panicoideae</taxon>
        <taxon>Panicodae</taxon>
        <taxon>Paniceae</taxon>
        <taxon>Anthephorinae</taxon>
        <taxon>Digitaria</taxon>
    </lineage>
</organism>
<evidence type="ECO:0000313" key="18">
    <source>
        <dbReference type="Proteomes" id="UP000636709"/>
    </source>
</evidence>
<comment type="pathway">
    <text evidence="3">Secondary metabolite biosynthesis; terpenoid biosynthesis.</text>
</comment>
<keyword evidence="5 15" id="KW-0349">Heme</keyword>
<evidence type="ECO:0000256" key="3">
    <source>
        <dbReference type="ARBA" id="ARBA00004721"/>
    </source>
</evidence>
<dbReference type="PANTHER" id="PTHR47944">
    <property type="entry name" value="CYTOCHROME P450 98A9"/>
    <property type="match status" value="1"/>
</dbReference>
<evidence type="ECO:0000256" key="11">
    <source>
        <dbReference type="ARBA" id="ARBA00023033"/>
    </source>
</evidence>
<evidence type="ECO:0000256" key="14">
    <source>
        <dbReference type="ARBA" id="ARBA00066539"/>
    </source>
</evidence>
<keyword evidence="10 15" id="KW-0408">Iron</keyword>